<dbReference type="PANTHER" id="PTHR42855:SF2">
    <property type="entry name" value="DRUG RESISTANCE ABC TRANSPORTER,ATP-BINDING PROTEIN"/>
    <property type="match status" value="1"/>
</dbReference>
<dbReference type="Pfam" id="PF12848">
    <property type="entry name" value="ABC_tran_Xtn"/>
    <property type="match status" value="1"/>
</dbReference>
<feature type="domain" description="ABC transporter" evidence="4">
    <location>
        <begin position="327"/>
        <end position="540"/>
    </location>
</feature>
<organism evidence="5 6">
    <name type="scientific">Anaerolinea thermophila</name>
    <dbReference type="NCBI Taxonomy" id="167964"/>
    <lineage>
        <taxon>Bacteria</taxon>
        <taxon>Bacillati</taxon>
        <taxon>Chloroflexota</taxon>
        <taxon>Anaerolineae</taxon>
        <taxon>Anaerolineales</taxon>
        <taxon>Anaerolineaceae</taxon>
        <taxon>Anaerolinea</taxon>
    </lineage>
</organism>
<dbReference type="InterPro" id="IPR032781">
    <property type="entry name" value="ABC_tran_Xtn"/>
</dbReference>
<reference evidence="5 6" key="1">
    <citation type="journal article" date="2015" name="MBio">
        <title>Genome-Resolved Metagenomic Analysis Reveals Roles for Candidate Phyla and Other Microbial Community Members in Biogeochemical Transformations in Oil Reservoirs.</title>
        <authorList>
            <person name="Hu P."/>
            <person name="Tom L."/>
            <person name="Singh A."/>
            <person name="Thomas B.C."/>
            <person name="Baker B.J."/>
            <person name="Piceno Y.M."/>
            <person name="Andersen G.L."/>
            <person name="Banfield J.F."/>
        </authorList>
    </citation>
    <scope>NUCLEOTIDE SEQUENCE [LARGE SCALE GENOMIC DNA]</scope>
    <source>
        <strain evidence="5">46_16</strain>
    </source>
</reference>
<dbReference type="AlphaFoldDB" id="A0A117LGX4"/>
<evidence type="ECO:0000256" key="1">
    <source>
        <dbReference type="ARBA" id="ARBA00022741"/>
    </source>
</evidence>
<accession>A0A117LGX4</accession>
<evidence type="ECO:0000256" key="2">
    <source>
        <dbReference type="ARBA" id="ARBA00022840"/>
    </source>
</evidence>
<dbReference type="InterPro" id="IPR027417">
    <property type="entry name" value="P-loop_NTPase"/>
</dbReference>
<dbReference type="EMBL" id="LGFU01000023">
    <property type="protein sequence ID" value="KUK46510.1"/>
    <property type="molecule type" value="Genomic_DNA"/>
</dbReference>
<dbReference type="InterPro" id="IPR051309">
    <property type="entry name" value="ABCF_ATPase"/>
</dbReference>
<dbReference type="PATRIC" id="fig|167964.4.peg.1284"/>
<proteinExistence type="predicted"/>
<sequence length="627" mass="71054">MSLITASRLSKTYGAEDLFSDISLSIPHHARIGLVGENGIGKTTLLRLLVGLEGPDTGSISRARDLKMGYLPQESLFESTRTLVQECEGALEHVFTMQQEIEQLGEQLQKTPNDDALITRLGNLHEQFERLGGYTIDSYILRIVNGLGFSEVDLTRPIVQFSGGERTRAYLVKLLLMNPDVLLLDEPTNHLDIQAMEWLEDFLKRYDGAVVIVSHDRYFLDQTVHTIWEMTPTIESYNGNYSAFLTQRQERMQHLMKEYEKQQDYIAKEEDYIRRNIAGQNTAQAKGRRRRLERMFKEGLLVPPARKRRMVLGFKDNRRSGDIILCTEQVQIGFKDENVSLFSMPDVELRRGECVGVIGPNGAGKTTLLRTILGQLPPFKGQIKLGASLDVGYFAQAHEDLHNDWTLMQEIQANAAGMLPAEIRNYLGKFLFSGDDVFKTVGVLSGGERGRLALAILALQGVNLIFLDEPTNHLDLPSQEILQAVLSDFNGTILLVTHDRYLLEALATQIWMVDPAEKSLRVFKGGYAEFRETTRKIVDMKNKVPAQSSQGSNKKAPRKTVTGHQLAEMEREIHQKEQELHALEEKLRTPGLDPEKVGELGEKYLFVQQQLDDMIKAWDKSYEKYTL</sequence>
<dbReference type="InterPro" id="IPR003593">
    <property type="entry name" value="AAA+_ATPase"/>
</dbReference>
<evidence type="ECO:0000313" key="5">
    <source>
        <dbReference type="EMBL" id="KUK46510.1"/>
    </source>
</evidence>
<gene>
    <name evidence="5" type="ORF">XD73_0615</name>
</gene>
<evidence type="ECO:0000256" key="3">
    <source>
        <dbReference type="SAM" id="MobiDB-lite"/>
    </source>
</evidence>
<comment type="caution">
    <text evidence="5">The sequence shown here is derived from an EMBL/GenBank/DDBJ whole genome shotgun (WGS) entry which is preliminary data.</text>
</comment>
<dbReference type="PANTHER" id="PTHR42855">
    <property type="entry name" value="ABC TRANSPORTER ATP-BINDING SUBUNIT"/>
    <property type="match status" value="1"/>
</dbReference>
<dbReference type="PROSITE" id="PS50893">
    <property type="entry name" value="ABC_TRANSPORTER_2"/>
    <property type="match status" value="2"/>
</dbReference>
<feature type="region of interest" description="Disordered" evidence="3">
    <location>
        <begin position="543"/>
        <end position="564"/>
    </location>
</feature>
<dbReference type="SMART" id="SM00382">
    <property type="entry name" value="AAA"/>
    <property type="match status" value="2"/>
</dbReference>
<dbReference type="InterPro" id="IPR003439">
    <property type="entry name" value="ABC_transporter-like_ATP-bd"/>
</dbReference>
<dbReference type="Gene3D" id="3.40.50.300">
    <property type="entry name" value="P-loop containing nucleotide triphosphate hydrolases"/>
    <property type="match status" value="2"/>
</dbReference>
<protein>
    <submittedName>
        <fullName evidence="5">Putative ABC transporter ATP-binding protein</fullName>
    </submittedName>
</protein>
<dbReference type="GO" id="GO:0005524">
    <property type="term" value="F:ATP binding"/>
    <property type="evidence" value="ECO:0007669"/>
    <property type="project" value="UniProtKB-KW"/>
</dbReference>
<dbReference type="Proteomes" id="UP000064249">
    <property type="component" value="Unassembled WGS sequence"/>
</dbReference>
<name>A0A117LGX4_9CHLR</name>
<dbReference type="FunFam" id="3.40.50.300:FF:000011">
    <property type="entry name" value="Putative ABC transporter ATP-binding component"/>
    <property type="match status" value="1"/>
</dbReference>
<dbReference type="GO" id="GO:0016887">
    <property type="term" value="F:ATP hydrolysis activity"/>
    <property type="evidence" value="ECO:0007669"/>
    <property type="project" value="InterPro"/>
</dbReference>
<evidence type="ECO:0000259" key="4">
    <source>
        <dbReference type="PROSITE" id="PS50893"/>
    </source>
</evidence>
<feature type="domain" description="ABC transporter" evidence="4">
    <location>
        <begin position="4"/>
        <end position="257"/>
    </location>
</feature>
<keyword evidence="1" id="KW-0547">Nucleotide-binding</keyword>
<dbReference type="CDD" id="cd03221">
    <property type="entry name" value="ABCF_EF-3"/>
    <property type="match status" value="2"/>
</dbReference>
<dbReference type="Pfam" id="PF00005">
    <property type="entry name" value="ABC_tran"/>
    <property type="match status" value="2"/>
</dbReference>
<evidence type="ECO:0000313" key="6">
    <source>
        <dbReference type="Proteomes" id="UP000064249"/>
    </source>
</evidence>
<keyword evidence="2 5" id="KW-0067">ATP-binding</keyword>
<dbReference type="SUPFAM" id="SSF52540">
    <property type="entry name" value="P-loop containing nucleoside triphosphate hydrolases"/>
    <property type="match status" value="2"/>
</dbReference>